<accession>A0A565BTJ7</accession>
<name>A0A565BTJ7_9BRAS</name>
<gene>
    <name evidence="1" type="ORF">ANE_LOCUS15146</name>
</gene>
<evidence type="ECO:0000313" key="2">
    <source>
        <dbReference type="Proteomes" id="UP000489600"/>
    </source>
</evidence>
<evidence type="ECO:0000313" key="1">
    <source>
        <dbReference type="EMBL" id="VVB04702.1"/>
    </source>
</evidence>
<organism evidence="1 2">
    <name type="scientific">Arabis nemorensis</name>
    <dbReference type="NCBI Taxonomy" id="586526"/>
    <lineage>
        <taxon>Eukaryota</taxon>
        <taxon>Viridiplantae</taxon>
        <taxon>Streptophyta</taxon>
        <taxon>Embryophyta</taxon>
        <taxon>Tracheophyta</taxon>
        <taxon>Spermatophyta</taxon>
        <taxon>Magnoliopsida</taxon>
        <taxon>eudicotyledons</taxon>
        <taxon>Gunneridae</taxon>
        <taxon>Pentapetalae</taxon>
        <taxon>rosids</taxon>
        <taxon>malvids</taxon>
        <taxon>Brassicales</taxon>
        <taxon>Brassicaceae</taxon>
        <taxon>Arabideae</taxon>
        <taxon>Arabis</taxon>
    </lineage>
</organism>
<protein>
    <submittedName>
        <fullName evidence="1">Uncharacterized protein</fullName>
    </submittedName>
</protein>
<reference evidence="1" key="1">
    <citation type="submission" date="2019-07" db="EMBL/GenBank/DDBJ databases">
        <authorList>
            <person name="Dittberner H."/>
        </authorList>
    </citation>
    <scope>NUCLEOTIDE SEQUENCE [LARGE SCALE GENOMIC DNA]</scope>
</reference>
<proteinExistence type="predicted"/>
<comment type="caution">
    <text evidence="1">The sequence shown here is derived from an EMBL/GenBank/DDBJ whole genome shotgun (WGS) entry which is preliminary data.</text>
</comment>
<dbReference type="Proteomes" id="UP000489600">
    <property type="component" value="Unassembled WGS sequence"/>
</dbReference>
<dbReference type="AlphaFoldDB" id="A0A565BTJ7"/>
<sequence length="89" mass="9385">MLMMGRRALKGEELLGLLLPTTTAAEESPEGARLAVIAHVVGLLRERSKGRKGHIDLMALESRGEGFGGFLVAKEITGEGVTVVIGDVT</sequence>
<keyword evidence="2" id="KW-1185">Reference proteome</keyword>
<dbReference type="EMBL" id="CABITT030000005">
    <property type="protein sequence ID" value="VVB04702.1"/>
    <property type="molecule type" value="Genomic_DNA"/>
</dbReference>